<dbReference type="SUPFAM" id="SSF52833">
    <property type="entry name" value="Thioredoxin-like"/>
    <property type="match status" value="1"/>
</dbReference>
<organism evidence="3 4">
    <name type="scientific">Gloeomargarita lithophora Alchichica-D10</name>
    <dbReference type="NCBI Taxonomy" id="1188229"/>
    <lineage>
        <taxon>Bacteria</taxon>
        <taxon>Bacillati</taxon>
        <taxon>Cyanobacteriota</taxon>
        <taxon>Cyanophyceae</taxon>
        <taxon>Gloeomargaritales</taxon>
        <taxon>Gloeomargaritaceae</taxon>
        <taxon>Gloeomargarita</taxon>
    </lineage>
</organism>
<dbReference type="STRING" id="1188229.GlitD10_0889"/>
<dbReference type="EMBL" id="CP017675">
    <property type="protein sequence ID" value="APB33207.1"/>
    <property type="molecule type" value="Genomic_DNA"/>
</dbReference>
<evidence type="ECO:0000313" key="4">
    <source>
        <dbReference type="Proteomes" id="UP000180235"/>
    </source>
</evidence>
<dbReference type="GO" id="GO:0016671">
    <property type="term" value="F:oxidoreductase activity, acting on a sulfur group of donors, disulfide as acceptor"/>
    <property type="evidence" value="ECO:0007669"/>
    <property type="project" value="TreeGrafter"/>
</dbReference>
<evidence type="ECO:0000256" key="1">
    <source>
        <dbReference type="SAM" id="MobiDB-lite"/>
    </source>
</evidence>
<keyword evidence="4" id="KW-1185">Reference proteome</keyword>
<evidence type="ECO:0000313" key="3">
    <source>
        <dbReference type="EMBL" id="APB33207.1"/>
    </source>
</evidence>
<dbReference type="InterPro" id="IPR044241">
    <property type="entry name" value="TxlA/HCF164"/>
</dbReference>
<dbReference type="Pfam" id="PF00085">
    <property type="entry name" value="Thioredoxin"/>
    <property type="match status" value="1"/>
</dbReference>
<proteinExistence type="predicted"/>
<sequence length="173" mass="19154">MQRWVLAVGAILLAVALFLGVRGQRSAVSLASLAARAVPLEVALTNKRPTMIEFYADWCQTCQQMAKDLQSLESEYGEQMNFVLLNVDNPRWIPELLQYEVDGVPRFIFLDREQHLVGDAVGLQPRTVMDANVIALVQHQPLPFVRAGHSSPVNPGFNPKPTVEPLTHGTPVS</sequence>
<feature type="region of interest" description="Disordered" evidence="1">
    <location>
        <begin position="153"/>
        <end position="173"/>
    </location>
</feature>
<dbReference type="RefSeq" id="WP_084111474.1">
    <property type="nucleotide sequence ID" value="NZ_CP017675.1"/>
</dbReference>
<dbReference type="PANTHER" id="PTHR47353">
    <property type="entry name" value="THIOREDOXIN-LIKE PROTEIN HCF164, CHLOROPLASTIC"/>
    <property type="match status" value="1"/>
</dbReference>
<dbReference type="KEGG" id="glt:GlitD10_0889"/>
<dbReference type="Gene3D" id="3.40.30.10">
    <property type="entry name" value="Glutaredoxin"/>
    <property type="match status" value="1"/>
</dbReference>
<dbReference type="PROSITE" id="PS51352">
    <property type="entry name" value="THIOREDOXIN_2"/>
    <property type="match status" value="1"/>
</dbReference>
<dbReference type="OrthoDB" id="423012at2"/>
<dbReference type="AlphaFoldDB" id="A0A1J0ABA0"/>
<dbReference type="InterPro" id="IPR013766">
    <property type="entry name" value="Thioredoxin_domain"/>
</dbReference>
<feature type="domain" description="Thioredoxin" evidence="2">
    <location>
        <begin position="6"/>
        <end position="139"/>
    </location>
</feature>
<name>A0A1J0ABA0_9CYAN</name>
<dbReference type="PANTHER" id="PTHR47353:SF1">
    <property type="entry name" value="THIOREDOXIN-LIKE PROTEIN HCF164, CHLOROPLASTIC"/>
    <property type="match status" value="1"/>
</dbReference>
<dbReference type="Proteomes" id="UP000180235">
    <property type="component" value="Chromosome"/>
</dbReference>
<dbReference type="InterPro" id="IPR036249">
    <property type="entry name" value="Thioredoxin-like_sf"/>
</dbReference>
<protein>
    <submittedName>
        <fullName evidence="3">Thioredoxin domain-containing protein</fullName>
    </submittedName>
</protein>
<evidence type="ECO:0000259" key="2">
    <source>
        <dbReference type="PROSITE" id="PS51352"/>
    </source>
</evidence>
<reference evidence="3 4" key="1">
    <citation type="submission" date="2016-10" db="EMBL/GenBank/DDBJ databases">
        <title>Description of Gloeomargarita lithophora gen. nov., sp. nov., a thylakoid-bearing basal-branching cyanobacterium with intracellular carbonates, and proposal for Gloeomargaritales ord. nov.</title>
        <authorList>
            <person name="Moreira D."/>
            <person name="Tavera R."/>
            <person name="Benzerara K."/>
            <person name="Skouri-Panet F."/>
            <person name="Couradeau E."/>
            <person name="Gerard E."/>
            <person name="Loussert C."/>
            <person name="Novelo E."/>
            <person name="Zivanovic Y."/>
            <person name="Lopez-Garcia P."/>
        </authorList>
    </citation>
    <scope>NUCLEOTIDE SEQUENCE [LARGE SCALE GENOMIC DNA]</scope>
    <source>
        <strain evidence="3 4">D10</strain>
    </source>
</reference>
<accession>A0A1J0ABA0</accession>
<gene>
    <name evidence="3" type="ORF">GlitD10_0889</name>
</gene>